<evidence type="ECO:0000256" key="1">
    <source>
        <dbReference type="SAM" id="Coils"/>
    </source>
</evidence>
<gene>
    <name evidence="2" type="ORF">FSCOSCO3_A000417</name>
</gene>
<feature type="non-terminal residue" evidence="2">
    <location>
        <position position="1"/>
    </location>
</feature>
<comment type="caution">
    <text evidence="2">The sequence shown here is derived from an EMBL/GenBank/DDBJ whole genome shotgun (WGS) entry which is preliminary data.</text>
</comment>
<evidence type="ECO:0000313" key="3">
    <source>
        <dbReference type="Proteomes" id="UP001314229"/>
    </source>
</evidence>
<feature type="coiled-coil region" evidence="1">
    <location>
        <begin position="4"/>
        <end position="66"/>
    </location>
</feature>
<proteinExistence type="predicted"/>
<dbReference type="AlphaFoldDB" id="A0AAV1QGA7"/>
<protein>
    <submittedName>
        <fullName evidence="2">Uncharacterized protein</fullName>
    </submittedName>
</protein>
<dbReference type="EMBL" id="CAWUFR010000863">
    <property type="protein sequence ID" value="CAK6981661.1"/>
    <property type="molecule type" value="Genomic_DNA"/>
</dbReference>
<name>A0AAV1QGA7_SCOSC</name>
<reference evidence="2 3" key="1">
    <citation type="submission" date="2024-01" db="EMBL/GenBank/DDBJ databases">
        <authorList>
            <person name="Alioto T."/>
            <person name="Alioto T."/>
            <person name="Gomez Garrido J."/>
        </authorList>
    </citation>
    <scope>NUCLEOTIDE SEQUENCE [LARGE SCALE GENOMIC DNA]</scope>
</reference>
<keyword evidence="3" id="KW-1185">Reference proteome</keyword>
<sequence>THPNMSLEEENHQLRFELVESKKEIHQLRVKLMEREEDIHQLRVMLRREQEKILRLLESHEKHSKELAMLKTKLKEHNFMENVAADNGSDDVSQYLRSELEKVDTLIQEIKRLEVTQQTSQAVNTFQTAGSPSGPVENIFQAAGSPSGPVENIFQAAGSPSGPVENIFQAAGLLSGPVENIFQAAGLLSGPVENIFQTGGDQIIYNLDQRLENLRNFILSIILSMDPFEYEGQLGLDWDDGVELQTKREARVQHVTKKIPVLHDSAQSKCKVKRFLSFAFGKQDMED</sequence>
<accession>A0AAV1QGA7</accession>
<keyword evidence="1" id="KW-0175">Coiled coil</keyword>
<evidence type="ECO:0000313" key="2">
    <source>
        <dbReference type="EMBL" id="CAK6981661.1"/>
    </source>
</evidence>
<organism evidence="2 3">
    <name type="scientific">Scomber scombrus</name>
    <name type="common">Atlantic mackerel</name>
    <name type="synonym">Scomber vernalis</name>
    <dbReference type="NCBI Taxonomy" id="13677"/>
    <lineage>
        <taxon>Eukaryota</taxon>
        <taxon>Metazoa</taxon>
        <taxon>Chordata</taxon>
        <taxon>Craniata</taxon>
        <taxon>Vertebrata</taxon>
        <taxon>Euteleostomi</taxon>
        <taxon>Actinopterygii</taxon>
        <taxon>Neopterygii</taxon>
        <taxon>Teleostei</taxon>
        <taxon>Neoteleostei</taxon>
        <taxon>Acanthomorphata</taxon>
        <taxon>Pelagiaria</taxon>
        <taxon>Scombriformes</taxon>
        <taxon>Scombridae</taxon>
        <taxon>Scomber</taxon>
    </lineage>
</organism>
<dbReference type="Proteomes" id="UP001314229">
    <property type="component" value="Unassembled WGS sequence"/>
</dbReference>